<evidence type="ECO:0000256" key="4">
    <source>
        <dbReference type="ARBA" id="ARBA00023235"/>
    </source>
</evidence>
<comment type="caution">
    <text evidence="6">The sequence shown here is derived from an EMBL/GenBank/DDBJ whole genome shotgun (WGS) entry which is preliminary data.</text>
</comment>
<evidence type="ECO:0000256" key="3">
    <source>
        <dbReference type="ARBA" id="ARBA00023110"/>
    </source>
</evidence>
<dbReference type="EMBL" id="JAUKTR010000001">
    <property type="protein sequence ID" value="MDO1558544.1"/>
    <property type="molecule type" value="Genomic_DNA"/>
</dbReference>
<proteinExistence type="inferred from homology"/>
<dbReference type="SUPFAM" id="SSF50891">
    <property type="entry name" value="Cyclophilin-like"/>
    <property type="match status" value="1"/>
</dbReference>
<name>A0ABT8SKN2_9CAUL</name>
<protein>
    <recommendedName>
        <fullName evidence="2">peptidylprolyl isomerase</fullName>
        <ecNumber evidence="2">5.2.1.8</ecNumber>
    </recommendedName>
</protein>
<dbReference type="PANTHER" id="PTHR45625:SF4">
    <property type="entry name" value="PEPTIDYLPROLYL ISOMERASE DOMAIN AND WD REPEAT-CONTAINING PROTEIN 1"/>
    <property type="match status" value="1"/>
</dbReference>
<evidence type="ECO:0000313" key="7">
    <source>
        <dbReference type="Proteomes" id="UP001169063"/>
    </source>
</evidence>
<evidence type="ECO:0000256" key="2">
    <source>
        <dbReference type="ARBA" id="ARBA00013194"/>
    </source>
</evidence>
<gene>
    <name evidence="6" type="ORF">Q0812_03770</name>
</gene>
<dbReference type="PANTHER" id="PTHR45625">
    <property type="entry name" value="PEPTIDYL-PROLYL CIS-TRANS ISOMERASE-RELATED"/>
    <property type="match status" value="1"/>
</dbReference>
<evidence type="ECO:0000259" key="5">
    <source>
        <dbReference type="PROSITE" id="PS50072"/>
    </source>
</evidence>
<dbReference type="CDD" id="cd00317">
    <property type="entry name" value="cyclophilin"/>
    <property type="match status" value="1"/>
</dbReference>
<keyword evidence="4 6" id="KW-0413">Isomerase</keyword>
<feature type="domain" description="PPIase cyclophilin-type" evidence="5">
    <location>
        <begin position="42"/>
        <end position="250"/>
    </location>
</feature>
<dbReference type="GO" id="GO:0003755">
    <property type="term" value="F:peptidyl-prolyl cis-trans isomerase activity"/>
    <property type="evidence" value="ECO:0007669"/>
    <property type="project" value="UniProtKB-EC"/>
</dbReference>
<dbReference type="PROSITE" id="PS00170">
    <property type="entry name" value="CSA_PPIASE_1"/>
    <property type="match status" value="1"/>
</dbReference>
<evidence type="ECO:0000313" key="6">
    <source>
        <dbReference type="EMBL" id="MDO1558544.1"/>
    </source>
</evidence>
<dbReference type="Proteomes" id="UP001169063">
    <property type="component" value="Unassembled WGS sequence"/>
</dbReference>
<organism evidence="6 7">
    <name type="scientific">Peiella sedimenti</name>
    <dbReference type="NCBI Taxonomy" id="3061083"/>
    <lineage>
        <taxon>Bacteria</taxon>
        <taxon>Pseudomonadati</taxon>
        <taxon>Pseudomonadota</taxon>
        <taxon>Alphaproteobacteria</taxon>
        <taxon>Caulobacterales</taxon>
        <taxon>Caulobacteraceae</taxon>
        <taxon>Peiella</taxon>
    </lineage>
</organism>
<keyword evidence="3" id="KW-0697">Rotamase</keyword>
<dbReference type="EC" id="5.2.1.8" evidence="2"/>
<dbReference type="InterPro" id="IPR020892">
    <property type="entry name" value="Cyclophilin-type_PPIase_CS"/>
</dbReference>
<accession>A0ABT8SKN2</accession>
<dbReference type="Pfam" id="PF00160">
    <property type="entry name" value="Pro_isomerase"/>
    <property type="match status" value="1"/>
</dbReference>
<dbReference type="PROSITE" id="PS50072">
    <property type="entry name" value="CSA_PPIASE_2"/>
    <property type="match status" value="1"/>
</dbReference>
<keyword evidence="7" id="KW-1185">Reference proteome</keyword>
<dbReference type="RefSeq" id="WP_302108953.1">
    <property type="nucleotide sequence ID" value="NZ_JAUKTR010000001.1"/>
</dbReference>
<evidence type="ECO:0000256" key="1">
    <source>
        <dbReference type="ARBA" id="ARBA00007365"/>
    </source>
</evidence>
<dbReference type="InterPro" id="IPR044666">
    <property type="entry name" value="Cyclophilin_A-like"/>
</dbReference>
<sequence length="278" mass="29591">MRRLIAGIAAAVALGAAGPGLTQDGWRTPDPQNLLVIDTTKGRIVVEMVPEAAPQHVARLRELAGRGFYDGLIFHRVIDTFMAQTGDPQGTGAGGSDLPDLPAEFTFRRGDAVPFQPVPDSLPNVRAPLQAGLWGVLPVVTQPDGQMMATLDGKAGGEARFCPGVAAMARTGGDVNSANSQFFLMRQMSTNLNSQYTVWGRVLTGLDVVRGLNVGEPPASPDRMTRVRAGDQMPEAERPRLRVAEANSPQMAEAITAVRAQRGARFNLCDIQPVVEAG</sequence>
<comment type="similarity">
    <text evidence="1">Belongs to the cyclophilin-type PPIase family.</text>
</comment>
<dbReference type="InterPro" id="IPR029000">
    <property type="entry name" value="Cyclophilin-like_dom_sf"/>
</dbReference>
<reference evidence="6" key="1">
    <citation type="submission" date="2023-07" db="EMBL/GenBank/DDBJ databases">
        <title>Brevundimonas soil sp. nov., isolated from the soil of chemical plant.</title>
        <authorList>
            <person name="Wu N."/>
        </authorList>
    </citation>
    <scope>NUCLEOTIDE SEQUENCE</scope>
    <source>
        <strain evidence="6">XZ-24</strain>
    </source>
</reference>
<dbReference type="InterPro" id="IPR002130">
    <property type="entry name" value="Cyclophilin-type_PPIase_dom"/>
</dbReference>
<dbReference type="Gene3D" id="2.40.100.10">
    <property type="entry name" value="Cyclophilin-like"/>
    <property type="match status" value="1"/>
</dbReference>